<evidence type="ECO:0000313" key="2">
    <source>
        <dbReference type="EMBL" id="KAE9356052.1"/>
    </source>
</evidence>
<evidence type="ECO:0008006" key="4">
    <source>
        <dbReference type="Google" id="ProtNLM"/>
    </source>
</evidence>
<sequence length="113" mass="12550">MAVVMMIVTTIAMKTLVTPWSSTTTTMMMVVDPLAKPKPTRMLRLTALEVVGAQPVRVVGNTKLVDVRPELVGDRVNKRRLQLLRDVQPAFTVKLSDTARADGPSLKPFYNAW</sequence>
<evidence type="ECO:0000256" key="1">
    <source>
        <dbReference type="SAM" id="SignalP"/>
    </source>
</evidence>
<keyword evidence="3" id="KW-1185">Reference proteome</keyword>
<dbReference type="EMBL" id="QXFT01000080">
    <property type="protein sequence ID" value="KAE9356052.1"/>
    <property type="molecule type" value="Genomic_DNA"/>
</dbReference>
<keyword evidence="1" id="KW-0732">Signal</keyword>
<dbReference type="AlphaFoldDB" id="A0A6A4G1U1"/>
<gene>
    <name evidence="2" type="ORF">PR003_g2531</name>
</gene>
<feature type="chain" id="PRO_5025434467" description="RxLR effector protein" evidence="1">
    <location>
        <begin position="18"/>
        <end position="113"/>
    </location>
</feature>
<reference evidence="2 3" key="1">
    <citation type="submission" date="2018-08" db="EMBL/GenBank/DDBJ databases">
        <title>Genomic investigation of the strawberry pathogen Phytophthora fragariae indicates pathogenicity is determined by transcriptional variation in three key races.</title>
        <authorList>
            <person name="Adams T.M."/>
            <person name="Armitage A.D."/>
            <person name="Sobczyk M.K."/>
            <person name="Bates H.J."/>
            <person name="Dunwell J.M."/>
            <person name="Nellist C.F."/>
            <person name="Harrison R.J."/>
        </authorList>
    </citation>
    <scope>NUCLEOTIDE SEQUENCE [LARGE SCALE GENOMIC DNA]</scope>
    <source>
        <strain evidence="2 3">SCRP333</strain>
    </source>
</reference>
<evidence type="ECO:0000313" key="3">
    <source>
        <dbReference type="Proteomes" id="UP000434957"/>
    </source>
</evidence>
<comment type="caution">
    <text evidence="2">The sequence shown here is derived from an EMBL/GenBank/DDBJ whole genome shotgun (WGS) entry which is preliminary data.</text>
</comment>
<organism evidence="2 3">
    <name type="scientific">Phytophthora rubi</name>
    <dbReference type="NCBI Taxonomy" id="129364"/>
    <lineage>
        <taxon>Eukaryota</taxon>
        <taxon>Sar</taxon>
        <taxon>Stramenopiles</taxon>
        <taxon>Oomycota</taxon>
        <taxon>Peronosporomycetes</taxon>
        <taxon>Peronosporales</taxon>
        <taxon>Peronosporaceae</taxon>
        <taxon>Phytophthora</taxon>
    </lineage>
</organism>
<proteinExistence type="predicted"/>
<feature type="signal peptide" evidence="1">
    <location>
        <begin position="1"/>
        <end position="17"/>
    </location>
</feature>
<dbReference type="Proteomes" id="UP000434957">
    <property type="component" value="Unassembled WGS sequence"/>
</dbReference>
<name>A0A6A4G1U1_9STRA</name>
<accession>A0A6A4G1U1</accession>
<protein>
    <recommendedName>
        <fullName evidence="4">RxLR effector protein</fullName>
    </recommendedName>
</protein>